<dbReference type="STRING" id="1579979.WM2015_605"/>
<evidence type="ECO:0000313" key="1">
    <source>
        <dbReference type="EMBL" id="AKS40987.1"/>
    </source>
</evidence>
<dbReference type="AlphaFoldDB" id="A0A0K0XTN7"/>
<name>A0A0K0XTN7_9GAMM</name>
<keyword evidence="2" id="KW-1185">Reference proteome</keyword>
<evidence type="ECO:0000313" key="2">
    <source>
        <dbReference type="Proteomes" id="UP000066624"/>
    </source>
</evidence>
<proteinExistence type="predicted"/>
<organism evidence="1 2">
    <name type="scientific">Wenzhouxiangella marina</name>
    <dbReference type="NCBI Taxonomy" id="1579979"/>
    <lineage>
        <taxon>Bacteria</taxon>
        <taxon>Pseudomonadati</taxon>
        <taxon>Pseudomonadota</taxon>
        <taxon>Gammaproteobacteria</taxon>
        <taxon>Chromatiales</taxon>
        <taxon>Wenzhouxiangellaceae</taxon>
        <taxon>Wenzhouxiangella</taxon>
    </lineage>
</organism>
<reference evidence="1 2" key="1">
    <citation type="submission" date="2015-07" db="EMBL/GenBank/DDBJ databases">
        <authorList>
            <person name="Noorani M."/>
        </authorList>
    </citation>
    <scope>NUCLEOTIDE SEQUENCE [LARGE SCALE GENOMIC DNA]</scope>
    <source>
        <strain evidence="1 2">KCTC 42284</strain>
    </source>
</reference>
<dbReference type="EMBL" id="CP012154">
    <property type="protein sequence ID" value="AKS40987.1"/>
    <property type="molecule type" value="Genomic_DNA"/>
</dbReference>
<gene>
    <name evidence="1" type="ORF">WM2015_605</name>
</gene>
<accession>A0A0K0XTN7</accession>
<protein>
    <submittedName>
        <fullName evidence="1">Uncharacterized protein</fullName>
    </submittedName>
</protein>
<sequence>MLMMTRPDRPETPVRVSSRPVSLERDHRPFIGLVFVVLVSLVIDIMARVRASEKSD</sequence>
<dbReference type="RefSeq" id="WP_156200774.1">
    <property type="nucleotide sequence ID" value="NZ_CP012154.1"/>
</dbReference>
<dbReference type="Proteomes" id="UP000066624">
    <property type="component" value="Chromosome"/>
</dbReference>
<dbReference type="KEGG" id="wma:WM2015_605"/>